<organism evidence="2">
    <name type="scientific">Candidatus Kentrum sp. FW</name>
    <dbReference type="NCBI Taxonomy" id="2126338"/>
    <lineage>
        <taxon>Bacteria</taxon>
        <taxon>Pseudomonadati</taxon>
        <taxon>Pseudomonadota</taxon>
        <taxon>Gammaproteobacteria</taxon>
        <taxon>Candidatus Kentrum</taxon>
    </lineage>
</organism>
<dbReference type="InterPro" id="IPR052264">
    <property type="entry name" value="UPF0175_domain"/>
</dbReference>
<sequence length="122" mass="13890">MQLAIDLPDKVLSALRLAPVDLIPEMRIAAAIQWYAERRVSQQRAAEIAGLSHLEFIDELRRRKVPAIQTDPGELDAETGNDLPSMEEEAMENEAFVGTWRDRSDMADSTAWVRNLRQKEWG</sequence>
<protein>
    <submittedName>
        <fullName evidence="2">Predicted antitoxin, contains HTH domain</fullName>
    </submittedName>
</protein>
<dbReference type="AlphaFoldDB" id="A0A450TXY1"/>
<dbReference type="EMBL" id="CAADFE010000061">
    <property type="protein sequence ID" value="VFJ74318.1"/>
    <property type="molecule type" value="Genomic_DNA"/>
</dbReference>
<dbReference type="Pfam" id="PF03683">
    <property type="entry name" value="UPF0175"/>
    <property type="match status" value="1"/>
</dbReference>
<gene>
    <name evidence="2" type="ORF">BECKFW1821C_GA0114237_10615</name>
</gene>
<reference evidence="2" key="1">
    <citation type="submission" date="2019-02" db="EMBL/GenBank/DDBJ databases">
        <authorList>
            <person name="Gruber-Vodicka R. H."/>
            <person name="Seah K. B. B."/>
        </authorList>
    </citation>
    <scope>NUCLEOTIDE SEQUENCE</scope>
    <source>
        <strain evidence="2">BECK_BZ131</strain>
    </source>
</reference>
<evidence type="ECO:0000313" key="2">
    <source>
        <dbReference type="EMBL" id="VFJ74318.1"/>
    </source>
</evidence>
<evidence type="ECO:0000256" key="1">
    <source>
        <dbReference type="ARBA" id="ARBA00005651"/>
    </source>
</evidence>
<accession>A0A450TXY1</accession>
<name>A0A450TXY1_9GAMM</name>
<dbReference type="PANTHER" id="PTHR37525:SF1">
    <property type="entry name" value="UPF0175 PROTEIN SSL1255"/>
    <property type="match status" value="1"/>
</dbReference>
<comment type="similarity">
    <text evidence="1">Belongs to the UPF0175 family.</text>
</comment>
<dbReference type="InterPro" id="IPR005368">
    <property type="entry name" value="UPF0175"/>
</dbReference>
<proteinExistence type="inferred from homology"/>
<dbReference type="PANTHER" id="PTHR37525">
    <property type="entry name" value="UPF0175 PROTEIN SSL1255"/>
    <property type="match status" value="1"/>
</dbReference>